<dbReference type="PROSITE" id="PS51257">
    <property type="entry name" value="PROKAR_LIPOPROTEIN"/>
    <property type="match status" value="1"/>
</dbReference>
<protein>
    <submittedName>
        <fullName evidence="1">Uncharacterized protein</fullName>
    </submittedName>
</protein>
<dbReference type="EMBL" id="JACXAD010000033">
    <property type="protein sequence ID" value="MBD2770287.1"/>
    <property type="molecule type" value="Genomic_DNA"/>
</dbReference>
<proteinExistence type="predicted"/>
<evidence type="ECO:0000313" key="1">
    <source>
        <dbReference type="EMBL" id="MBD2770287.1"/>
    </source>
</evidence>
<dbReference type="RefSeq" id="WP_191007097.1">
    <property type="nucleotide sequence ID" value="NZ_JACXAD010000033.1"/>
</dbReference>
<accession>A0A927BG67</accession>
<evidence type="ECO:0000313" key="2">
    <source>
        <dbReference type="Proteomes" id="UP000612233"/>
    </source>
</evidence>
<dbReference type="Proteomes" id="UP000612233">
    <property type="component" value="Unassembled WGS sequence"/>
</dbReference>
<keyword evidence="2" id="KW-1185">Reference proteome</keyword>
<comment type="caution">
    <text evidence="1">The sequence shown here is derived from an EMBL/GenBank/DDBJ whole genome shotgun (WGS) entry which is preliminary data.</text>
</comment>
<reference evidence="1" key="1">
    <citation type="submission" date="2020-09" db="EMBL/GenBank/DDBJ databases">
        <authorList>
            <person name="Kim M.K."/>
        </authorList>
    </citation>
    <scope>NUCLEOTIDE SEQUENCE</scope>
    <source>
        <strain evidence="1">BT664</strain>
    </source>
</reference>
<organism evidence="1 2">
    <name type="scientific">Hymenobacter montanus</name>
    <dbReference type="NCBI Taxonomy" id="2771359"/>
    <lineage>
        <taxon>Bacteria</taxon>
        <taxon>Pseudomonadati</taxon>
        <taxon>Bacteroidota</taxon>
        <taxon>Cytophagia</taxon>
        <taxon>Cytophagales</taxon>
        <taxon>Hymenobacteraceae</taxon>
        <taxon>Hymenobacter</taxon>
    </lineage>
</organism>
<gene>
    <name evidence="1" type="ORF">IC235_20565</name>
</gene>
<sequence length="382" mass="43975">MWNNTKLALLASLIFVAGCKKDKDDIIPQPPIQNNSAYIHDIDATPLFARVNDATGRTSEEFIRAVGRPARFLTDFYGYQALRLTSPERIKRDFVPKYAQVVREDNNVLELKFNSGWNGTFYSNTAMRIRAFNTYTVPIDHFYASGATFRDFLPRLEEFRDIIRREGLESRYLIPNPDYELELDTEAKLPQLRPAPVIRGDEINTFPSQTNAILILPDEHGNESIYNGLYTALSNADIYDWFALEMMNERLQGDVNTFLSAPEGSDAFLKAKKALLDYYDTAWNQYFPGTRENNNYFRLIDLARRKGKRVYALEKVDNLNFFFRYGEFPFGLYVRNNGWAKNLPATGRGIVFGGSAHFEGPGAVNTQDFVHLYHPELRIYKN</sequence>
<dbReference type="AlphaFoldDB" id="A0A927BG67"/>
<name>A0A927BG67_9BACT</name>